<dbReference type="Gene3D" id="3.30.420.40">
    <property type="match status" value="2"/>
</dbReference>
<sequence length="288" mass="30952">MSEHTGQQLVLALDTSTASLACALVRGQEVLQDIQSLAERNHSVHTVSIVQQILADNGVKPEELDGIAIGRGPGSYTGMRIAVSVGKTLSWVWNKPLVGVSSIEALGFGAWQSHAAVEQSHSQSQTGAPVWIVPIMDARRGQVYTALFEAASDGDGTWTRLARDGIRLMHDWVDKLVAKLAEIVASSSESESLPSAIWIVGDLELHEVQADRLRELCAEAGIAVEVRKQPYILEGRSVASLGLKRLAAGEQDDAHTFIPNYTQLTEAEVKLQEKTAQQAAEGKGGVSQ</sequence>
<dbReference type="Pfam" id="PF00814">
    <property type="entry name" value="TsaD"/>
    <property type="match status" value="1"/>
</dbReference>
<keyword evidence="3" id="KW-1185">Reference proteome</keyword>
<keyword evidence="2" id="KW-0808">Transferase</keyword>
<name>A0A3Q8X9Q6_9BACL</name>
<reference evidence="3" key="1">
    <citation type="submission" date="2018-12" db="EMBL/GenBank/DDBJ databases">
        <title>Genome sequence of Peanibacillus sp.</title>
        <authorList>
            <person name="Subramani G."/>
            <person name="Srinivasan S."/>
            <person name="Kim M.K."/>
        </authorList>
    </citation>
    <scope>NUCLEOTIDE SEQUENCE [LARGE SCALE GENOMIC DNA]</scope>
    <source>
        <strain evidence="3">18JY67-1</strain>
    </source>
</reference>
<dbReference type="CDD" id="cd24032">
    <property type="entry name" value="ASKHA_NBD_TsaB"/>
    <property type="match status" value="1"/>
</dbReference>
<dbReference type="GO" id="GO:0005829">
    <property type="term" value="C:cytosol"/>
    <property type="evidence" value="ECO:0007669"/>
    <property type="project" value="TreeGrafter"/>
</dbReference>
<accession>A0A3Q8X9Q6</accession>
<dbReference type="InterPro" id="IPR043129">
    <property type="entry name" value="ATPase_NBD"/>
</dbReference>
<dbReference type="EMBL" id="CP034437">
    <property type="protein sequence ID" value="AZN43403.1"/>
    <property type="molecule type" value="Genomic_DNA"/>
</dbReference>
<feature type="domain" description="Gcp-like" evidence="1">
    <location>
        <begin position="37"/>
        <end position="269"/>
    </location>
</feature>
<protein>
    <submittedName>
        <fullName evidence="2">tRNA (Adenosine(37)-N6)-threonylcarbamoyltransferase complex dimerization subunit type 1 TsaB</fullName>
    </submittedName>
</protein>
<dbReference type="NCBIfam" id="TIGR03725">
    <property type="entry name" value="T6A_YeaZ"/>
    <property type="match status" value="1"/>
</dbReference>
<gene>
    <name evidence="2" type="primary">tsaB</name>
    <name evidence="2" type="ORF">EJC50_29715</name>
</gene>
<dbReference type="KEGG" id="palb:EJC50_29715"/>
<evidence type="ECO:0000313" key="2">
    <source>
        <dbReference type="EMBL" id="AZN43403.1"/>
    </source>
</evidence>
<dbReference type="InterPro" id="IPR000905">
    <property type="entry name" value="Gcp-like_dom"/>
</dbReference>
<organism evidence="2 3">
    <name type="scientific">Paenibacillus albus</name>
    <dbReference type="NCBI Taxonomy" id="2495582"/>
    <lineage>
        <taxon>Bacteria</taxon>
        <taxon>Bacillati</taxon>
        <taxon>Bacillota</taxon>
        <taxon>Bacilli</taxon>
        <taxon>Bacillales</taxon>
        <taxon>Paenibacillaceae</taxon>
        <taxon>Paenibacillus</taxon>
    </lineage>
</organism>
<dbReference type="InterPro" id="IPR022496">
    <property type="entry name" value="T6A_TsaB"/>
</dbReference>
<proteinExistence type="predicted"/>
<evidence type="ECO:0000313" key="3">
    <source>
        <dbReference type="Proteomes" id="UP000272528"/>
    </source>
</evidence>
<dbReference type="PANTHER" id="PTHR11735:SF11">
    <property type="entry name" value="TRNA THREONYLCARBAMOYLADENOSINE BIOSYNTHESIS PROTEIN TSAB"/>
    <property type="match status" value="1"/>
</dbReference>
<dbReference type="Proteomes" id="UP000272528">
    <property type="component" value="Chromosome"/>
</dbReference>
<dbReference type="OrthoDB" id="9784166at2"/>
<dbReference type="GO" id="GO:0002949">
    <property type="term" value="P:tRNA threonylcarbamoyladenosine modification"/>
    <property type="evidence" value="ECO:0007669"/>
    <property type="project" value="InterPro"/>
</dbReference>
<dbReference type="SUPFAM" id="SSF53067">
    <property type="entry name" value="Actin-like ATPase domain"/>
    <property type="match status" value="1"/>
</dbReference>
<dbReference type="GO" id="GO:0016740">
    <property type="term" value="F:transferase activity"/>
    <property type="evidence" value="ECO:0007669"/>
    <property type="project" value="UniProtKB-KW"/>
</dbReference>
<dbReference type="PANTHER" id="PTHR11735">
    <property type="entry name" value="TRNA N6-ADENOSINE THREONYLCARBAMOYLTRANSFERASE"/>
    <property type="match status" value="1"/>
</dbReference>
<dbReference type="RefSeq" id="WP_126019894.1">
    <property type="nucleotide sequence ID" value="NZ_CP034437.1"/>
</dbReference>
<evidence type="ECO:0000259" key="1">
    <source>
        <dbReference type="Pfam" id="PF00814"/>
    </source>
</evidence>
<dbReference type="AlphaFoldDB" id="A0A3Q8X9Q6"/>